<feature type="domain" description="Serine aminopeptidase S33" evidence="3">
    <location>
        <begin position="4"/>
        <end position="211"/>
    </location>
</feature>
<evidence type="ECO:0000259" key="3">
    <source>
        <dbReference type="Pfam" id="PF12146"/>
    </source>
</evidence>
<dbReference type="Proteomes" id="UP000266178">
    <property type="component" value="Unassembled WGS sequence"/>
</dbReference>
<evidence type="ECO:0000256" key="1">
    <source>
        <dbReference type="PIRSR" id="PIRSR017388-1"/>
    </source>
</evidence>
<dbReference type="InterPro" id="IPR051044">
    <property type="entry name" value="MAG_DAG_Lipase"/>
</dbReference>
<evidence type="ECO:0000256" key="2">
    <source>
        <dbReference type="PIRSR" id="PIRSR017388-2"/>
    </source>
</evidence>
<dbReference type="InterPro" id="IPR012354">
    <property type="entry name" value="Esterase_lipase"/>
</dbReference>
<feature type="binding site" evidence="2">
    <location>
        <position position="10"/>
    </location>
    <ligand>
        <name>substrate</name>
    </ligand>
</feature>
<sequence>MPSVLILHGFTSHPILTMGPLPEVLRAAGYTLAQPALPGHGTKPEDLIGVRWQDWERVAREAYLSLPEPRGIVSLSMGGLLGAKLAAEYPCAALVALVPALGFVNPAAYLAPYIHWLMPWAGGTASVRDPDQRKQSPNYPRFPTVALAEMVKLQRQIPALLPKIKAPALVAQAAHDSTIPARAVRHYYDLLGSAQKEYRVYDSEHDLLLDTQAEQVATEVRDWLAKTLPGPSSQG</sequence>
<dbReference type="InterPro" id="IPR029058">
    <property type="entry name" value="AB_hydrolase_fold"/>
</dbReference>
<evidence type="ECO:0000313" key="4">
    <source>
        <dbReference type="EMBL" id="RIH92883.1"/>
    </source>
</evidence>
<feature type="active site" description="Nucleophile" evidence="1">
    <location>
        <position position="76"/>
    </location>
</feature>
<dbReference type="InterPro" id="IPR022742">
    <property type="entry name" value="Hydrolase_4"/>
</dbReference>
<gene>
    <name evidence="4" type="ORF">Mgrana_01158</name>
</gene>
<dbReference type="PANTHER" id="PTHR11614">
    <property type="entry name" value="PHOSPHOLIPASE-RELATED"/>
    <property type="match status" value="1"/>
</dbReference>
<feature type="active site" description="Charge relay system" evidence="1">
    <location>
        <position position="205"/>
    </location>
</feature>
<organism evidence="4 5">
    <name type="scientific">Meiothermus granaticius NBRC 107808</name>
    <dbReference type="NCBI Taxonomy" id="1227551"/>
    <lineage>
        <taxon>Bacteria</taxon>
        <taxon>Thermotogati</taxon>
        <taxon>Deinococcota</taxon>
        <taxon>Deinococci</taxon>
        <taxon>Thermales</taxon>
        <taxon>Thermaceae</taxon>
        <taxon>Meiothermus</taxon>
    </lineage>
</organism>
<dbReference type="RefSeq" id="WP_119356668.1">
    <property type="nucleotide sequence ID" value="NZ_BJXM01000006.1"/>
</dbReference>
<protein>
    <submittedName>
        <fullName evidence="4">Thermostable monoacylglycerol lipase</fullName>
        <ecNumber evidence="4">3.1.1.23</ecNumber>
    </submittedName>
</protein>
<evidence type="ECO:0000313" key="5">
    <source>
        <dbReference type="Proteomes" id="UP000266178"/>
    </source>
</evidence>
<feature type="active site" description="Charge relay system" evidence="1">
    <location>
        <position position="176"/>
    </location>
</feature>
<dbReference type="AlphaFoldDB" id="A0A399F9W5"/>
<keyword evidence="4" id="KW-0378">Hydrolase</keyword>
<dbReference type="EC" id="3.1.1.23" evidence="4"/>
<proteinExistence type="predicted"/>
<dbReference type="SUPFAM" id="SSF53474">
    <property type="entry name" value="alpha/beta-Hydrolases"/>
    <property type="match status" value="1"/>
</dbReference>
<comment type="caution">
    <text evidence="4">The sequence shown here is derived from an EMBL/GenBank/DDBJ whole genome shotgun (WGS) entry which is preliminary data.</text>
</comment>
<reference evidence="4 5" key="1">
    <citation type="submission" date="2018-08" db="EMBL/GenBank/DDBJ databases">
        <title>Meiothermus granaticius genome AF-68 sequencing project.</title>
        <authorList>
            <person name="Da Costa M.S."/>
            <person name="Albuquerque L."/>
            <person name="Raposo P."/>
            <person name="Froufe H.J.C."/>
            <person name="Barroso C.S."/>
            <person name="Egas C."/>
        </authorList>
    </citation>
    <scope>NUCLEOTIDE SEQUENCE [LARGE SCALE GENOMIC DNA]</scope>
    <source>
        <strain evidence="4 5">AF-68</strain>
    </source>
</reference>
<dbReference type="Pfam" id="PF12146">
    <property type="entry name" value="Hydrolase_4"/>
    <property type="match status" value="1"/>
</dbReference>
<name>A0A399F9W5_9DEIN</name>
<keyword evidence="5" id="KW-1185">Reference proteome</keyword>
<dbReference type="PIRSF" id="PIRSF017388">
    <property type="entry name" value="Esterase_lipase"/>
    <property type="match status" value="1"/>
</dbReference>
<dbReference type="Gene3D" id="3.40.50.1820">
    <property type="entry name" value="alpha/beta hydrolase"/>
    <property type="match status" value="1"/>
</dbReference>
<dbReference type="EMBL" id="QWLB01000012">
    <property type="protein sequence ID" value="RIH92883.1"/>
    <property type="molecule type" value="Genomic_DNA"/>
</dbReference>
<dbReference type="GO" id="GO:0047372">
    <property type="term" value="F:monoacylglycerol lipase activity"/>
    <property type="evidence" value="ECO:0007669"/>
    <property type="project" value="UniProtKB-EC"/>
</dbReference>
<feature type="binding site" evidence="2">
    <location>
        <position position="77"/>
    </location>
    <ligand>
        <name>substrate</name>
    </ligand>
</feature>
<dbReference type="OrthoDB" id="9800213at2"/>
<accession>A0A399F9W5</accession>